<dbReference type="Gene3D" id="3.30.470.30">
    <property type="entry name" value="DNA ligase/mRNA capping enzyme"/>
    <property type="match status" value="1"/>
</dbReference>
<organism evidence="1 2">
    <name type="scientific">Streptomyces nojiriensis</name>
    <dbReference type="NCBI Taxonomy" id="66374"/>
    <lineage>
        <taxon>Bacteria</taxon>
        <taxon>Bacillati</taxon>
        <taxon>Actinomycetota</taxon>
        <taxon>Actinomycetes</taxon>
        <taxon>Kitasatosporales</taxon>
        <taxon>Streptomycetaceae</taxon>
        <taxon>Streptomyces</taxon>
    </lineage>
</organism>
<evidence type="ECO:0000313" key="2">
    <source>
        <dbReference type="Proteomes" id="UP000613974"/>
    </source>
</evidence>
<sequence length="130" mass="13887">MPGPAAVRAGGAYEQKLHGYRALPFTAVGRGGTVLVQYRVAGPGGGRRGAANRTAWSSTASWSSGTPRRLSFEALQRRAATRARGAPALAVKWPAYFVAFDLLQYDGQELLTRPYADAAPCWTTCSPSTR</sequence>
<dbReference type="GeneID" id="95595135"/>
<dbReference type="RefSeq" id="WP_229876803.1">
    <property type="nucleotide sequence ID" value="NZ_BMRL01000021.1"/>
</dbReference>
<accession>A0ABQ3SKH5</accession>
<gene>
    <name evidence="1" type="ORF">Snoj_25670</name>
</gene>
<protein>
    <submittedName>
        <fullName evidence="1">Uncharacterized protein</fullName>
    </submittedName>
</protein>
<dbReference type="Proteomes" id="UP000613974">
    <property type="component" value="Unassembled WGS sequence"/>
</dbReference>
<name>A0ABQ3SKH5_9ACTN</name>
<dbReference type="EMBL" id="BNEC01000003">
    <property type="protein sequence ID" value="GHI68649.1"/>
    <property type="molecule type" value="Genomic_DNA"/>
</dbReference>
<evidence type="ECO:0000313" key="1">
    <source>
        <dbReference type="EMBL" id="GHI68649.1"/>
    </source>
</evidence>
<dbReference type="SUPFAM" id="SSF56091">
    <property type="entry name" value="DNA ligase/mRNA capping enzyme, catalytic domain"/>
    <property type="match status" value="1"/>
</dbReference>
<comment type="caution">
    <text evidence="1">The sequence shown here is derived from an EMBL/GenBank/DDBJ whole genome shotgun (WGS) entry which is preliminary data.</text>
</comment>
<reference evidence="2" key="1">
    <citation type="submission" date="2023-07" db="EMBL/GenBank/DDBJ databases">
        <title>Whole genome shotgun sequence of Streptomyces nojiriensis NBRC 13794.</title>
        <authorList>
            <person name="Komaki H."/>
            <person name="Tamura T."/>
        </authorList>
    </citation>
    <scope>NUCLEOTIDE SEQUENCE [LARGE SCALE GENOMIC DNA]</scope>
    <source>
        <strain evidence="2">NBRC 13794</strain>
    </source>
</reference>
<proteinExistence type="predicted"/>
<keyword evidence="2" id="KW-1185">Reference proteome</keyword>